<dbReference type="GO" id="GO:0008652">
    <property type="term" value="P:amino acid biosynthetic process"/>
    <property type="evidence" value="ECO:0007669"/>
    <property type="project" value="UniProtKB-KW"/>
</dbReference>
<dbReference type="SUPFAM" id="SSF51735">
    <property type="entry name" value="NAD(P)-binding Rossmann-fold domains"/>
    <property type="match status" value="1"/>
</dbReference>
<dbReference type="Proteomes" id="UP000474802">
    <property type="component" value="Unassembled WGS sequence"/>
</dbReference>
<evidence type="ECO:0000313" key="8">
    <source>
        <dbReference type="Proteomes" id="UP000474802"/>
    </source>
</evidence>
<dbReference type="Gene3D" id="3.40.50.10860">
    <property type="entry name" value="Leucine Dehydrogenase, chain A, domain 1"/>
    <property type="match status" value="1"/>
</dbReference>
<feature type="binding site" evidence="4">
    <location>
        <begin position="175"/>
        <end position="179"/>
    </location>
    <ligand>
        <name>NADP(+)</name>
        <dbReference type="ChEBI" id="CHEBI:58349"/>
    </ligand>
</feature>
<dbReference type="HAMAP" id="MF_00222">
    <property type="entry name" value="Shikimate_DH_AroE"/>
    <property type="match status" value="1"/>
</dbReference>
<keyword evidence="4" id="KW-0521">NADP</keyword>
<keyword evidence="3 4" id="KW-0057">Aromatic amino acid biosynthesis</keyword>
<dbReference type="GO" id="GO:0019632">
    <property type="term" value="P:shikimate metabolic process"/>
    <property type="evidence" value="ECO:0007669"/>
    <property type="project" value="TreeGrafter"/>
</dbReference>
<dbReference type="InterPro" id="IPR046346">
    <property type="entry name" value="Aminoacid_DH-like_N_sf"/>
</dbReference>
<evidence type="ECO:0000259" key="6">
    <source>
        <dbReference type="Pfam" id="PF18317"/>
    </source>
</evidence>
<feature type="binding site" evidence="4">
    <location>
        <position position="268"/>
    </location>
    <ligand>
        <name>shikimate</name>
        <dbReference type="ChEBI" id="CHEBI:36208"/>
    </ligand>
</feature>
<comment type="catalytic activity">
    <reaction evidence="4">
        <text>shikimate + NADP(+) = 3-dehydroshikimate + NADPH + H(+)</text>
        <dbReference type="Rhea" id="RHEA:17737"/>
        <dbReference type="ChEBI" id="CHEBI:15378"/>
        <dbReference type="ChEBI" id="CHEBI:16630"/>
        <dbReference type="ChEBI" id="CHEBI:36208"/>
        <dbReference type="ChEBI" id="CHEBI:57783"/>
        <dbReference type="ChEBI" id="CHEBI:58349"/>
        <dbReference type="EC" id="1.1.1.25"/>
    </reaction>
</comment>
<protein>
    <recommendedName>
        <fullName evidence="4">Shikimate dehydrogenase (NADP(+))</fullName>
        <shortName evidence="4">SDH</shortName>
        <ecNumber evidence="4">1.1.1.25</ecNumber>
    </recommendedName>
</protein>
<comment type="similarity">
    <text evidence="4">Belongs to the shikimate dehydrogenase family.</text>
</comment>
<evidence type="ECO:0000256" key="3">
    <source>
        <dbReference type="ARBA" id="ARBA00023141"/>
    </source>
</evidence>
<feature type="binding site" evidence="4">
    <location>
        <position position="111"/>
    </location>
    <ligand>
        <name>shikimate</name>
        <dbReference type="ChEBI" id="CHEBI:36208"/>
    </ligand>
</feature>
<keyword evidence="4" id="KW-0028">Amino-acid biosynthesis</keyword>
<comment type="pathway">
    <text evidence="1 4">Metabolic intermediate biosynthesis; chorismate biosynthesis; chorismate from D-erythrose 4-phosphate and phosphoenolpyruvate: step 4/7.</text>
</comment>
<dbReference type="GO" id="GO:0050661">
    <property type="term" value="F:NADP binding"/>
    <property type="evidence" value="ECO:0007669"/>
    <property type="project" value="TreeGrafter"/>
</dbReference>
<evidence type="ECO:0000256" key="2">
    <source>
        <dbReference type="ARBA" id="ARBA00023002"/>
    </source>
</evidence>
<feature type="binding site" evidence="4">
    <location>
        <position position="266"/>
    </location>
    <ligand>
        <name>NADP(+)</name>
        <dbReference type="ChEBI" id="CHEBI:58349"/>
    </ligand>
</feature>
<dbReference type="Gene3D" id="3.40.50.720">
    <property type="entry name" value="NAD(P)-binding Rossmann-like Domain"/>
    <property type="match status" value="1"/>
</dbReference>
<dbReference type="GO" id="GO:0009423">
    <property type="term" value="P:chorismate biosynthetic process"/>
    <property type="evidence" value="ECO:0007669"/>
    <property type="project" value="UniProtKB-UniRule"/>
</dbReference>
<feature type="domain" description="Shikimate dehydrogenase substrate binding N-terminal" evidence="5">
    <location>
        <begin position="51"/>
        <end position="138"/>
    </location>
</feature>
<dbReference type="AlphaFoldDB" id="A0A6M1SJL0"/>
<dbReference type="NCBIfam" id="NF009201">
    <property type="entry name" value="PRK12549.1"/>
    <property type="match status" value="1"/>
</dbReference>
<gene>
    <name evidence="4" type="primary">aroE</name>
    <name evidence="7" type="ORF">G5575_04180</name>
</gene>
<name>A0A6M1SJL0_9HYPH</name>
<feature type="binding site" evidence="4">
    <location>
        <position position="151"/>
    </location>
    <ligand>
        <name>shikimate</name>
        <dbReference type="ChEBI" id="CHEBI:36208"/>
    </ligand>
</feature>
<dbReference type="GO" id="GO:0009073">
    <property type="term" value="P:aromatic amino acid family biosynthetic process"/>
    <property type="evidence" value="ECO:0007669"/>
    <property type="project" value="UniProtKB-KW"/>
</dbReference>
<dbReference type="GO" id="GO:0004764">
    <property type="term" value="F:shikimate 3-dehydrogenase (NADP+) activity"/>
    <property type="evidence" value="ECO:0007669"/>
    <property type="project" value="UniProtKB-UniRule"/>
</dbReference>
<keyword evidence="2 4" id="KW-0560">Oxidoreductase</keyword>
<feature type="binding site" evidence="4">
    <location>
        <position position="289"/>
    </location>
    <ligand>
        <name>NADP(+)</name>
        <dbReference type="ChEBI" id="CHEBI:58349"/>
    </ligand>
</feature>
<reference evidence="7 8" key="1">
    <citation type="submission" date="2020-02" db="EMBL/GenBank/DDBJ databases">
        <authorList>
            <person name="Khan S.A."/>
            <person name="Jeon C.O."/>
            <person name="Chun B.H."/>
        </authorList>
    </citation>
    <scope>NUCLEOTIDE SEQUENCE [LARGE SCALE GENOMIC DNA]</scope>
    <source>
        <strain evidence="7 8">H239</strain>
    </source>
</reference>
<dbReference type="CDD" id="cd01065">
    <property type="entry name" value="NAD_bind_Shikimate_DH"/>
    <property type="match status" value="1"/>
</dbReference>
<feature type="binding site" evidence="4">
    <location>
        <position position="136"/>
    </location>
    <ligand>
        <name>shikimate</name>
        <dbReference type="ChEBI" id="CHEBI:36208"/>
    </ligand>
</feature>
<dbReference type="UniPathway" id="UPA00053">
    <property type="reaction ID" value="UER00087"/>
</dbReference>
<reference evidence="7 8" key="2">
    <citation type="submission" date="2020-03" db="EMBL/GenBank/DDBJ databases">
        <title>Devosia chinhatensis sp. nov., isolated from a hexachlorocyclohexane (HCH) dump site in India.</title>
        <authorList>
            <person name="Kumar M."/>
            <person name="Lal R."/>
        </authorList>
    </citation>
    <scope>NUCLEOTIDE SEQUENCE [LARGE SCALE GENOMIC DNA]</scope>
    <source>
        <strain evidence="7 8">H239</strain>
    </source>
</reference>
<dbReference type="InterPro" id="IPR013708">
    <property type="entry name" value="Shikimate_DH-bd_N"/>
</dbReference>
<dbReference type="InterPro" id="IPR041121">
    <property type="entry name" value="SDH_C"/>
</dbReference>
<comment type="caution">
    <text evidence="4">Lacks conserved residue(s) required for the propagation of feature annotation.</text>
</comment>
<evidence type="ECO:0000256" key="4">
    <source>
        <dbReference type="HAMAP-Rule" id="MF_00222"/>
    </source>
</evidence>
<proteinExistence type="inferred from homology"/>
<comment type="function">
    <text evidence="4">Involved in the biosynthesis of the chorismate, which leads to the biosynthesis of aromatic amino acids. Catalyzes the reversible NADPH linked reduction of 3-dehydroshikimate (DHSA) to yield shikimate (SA).</text>
</comment>
<evidence type="ECO:0000259" key="5">
    <source>
        <dbReference type="Pfam" id="PF08501"/>
    </source>
</evidence>
<feature type="active site" description="Proton acceptor" evidence="4">
    <location>
        <position position="115"/>
    </location>
</feature>
<evidence type="ECO:0000313" key="7">
    <source>
        <dbReference type="EMBL" id="NGP16994.1"/>
    </source>
</evidence>
<dbReference type="GO" id="GO:0005829">
    <property type="term" value="C:cytosol"/>
    <property type="evidence" value="ECO:0007669"/>
    <property type="project" value="TreeGrafter"/>
</dbReference>
<dbReference type="InterPro" id="IPR022893">
    <property type="entry name" value="Shikimate_DH_fam"/>
</dbReference>
<dbReference type="Pfam" id="PF18317">
    <property type="entry name" value="SDH_C"/>
    <property type="match status" value="1"/>
</dbReference>
<sequence length="322" mass="34615">MTRCERHKALRYGDEIIVDASRLERAHRHLTSRIEARRFGSAATRQVIVGLVGRGIQASRTPRMHELEGQRIGFPYAYELIDFDALGLDDSDLPDILELAQALGFVGLNVTYPFKQAVIPLLEHLSPEADGIGAVNTVVLGQGQRVGHNTDAWGFAESFREGLPGVDLGHVAQFGAGGAGAAVSHALLTLGVERLTICDTEADRAQTLAQRLSQRFGDIVSFRTDSSGALAGVAGIVNTTPVGMDKFPGLPFDARLLQPDLWVAEVIYFPPETALLQQARALGCRTLAGMGMAVYQAVKAFELFTGIAPDRSAMTAHFHAAA</sequence>
<evidence type="ECO:0000256" key="1">
    <source>
        <dbReference type="ARBA" id="ARBA00004871"/>
    </source>
</evidence>
<accession>A0A6M1SJL0</accession>
<dbReference type="PANTHER" id="PTHR21089:SF1">
    <property type="entry name" value="BIFUNCTIONAL 3-DEHYDROQUINATE DEHYDRATASE_SHIKIMATE DEHYDROGENASE, CHLOROPLASTIC"/>
    <property type="match status" value="1"/>
</dbReference>
<dbReference type="SUPFAM" id="SSF53223">
    <property type="entry name" value="Aminoacid dehydrogenase-like, N-terminal domain"/>
    <property type="match status" value="1"/>
</dbReference>
<comment type="caution">
    <text evidence="7">The sequence shown here is derived from an EMBL/GenBank/DDBJ whole genome shotgun (WGS) entry which is preliminary data.</text>
</comment>
<dbReference type="InterPro" id="IPR036291">
    <property type="entry name" value="NAD(P)-bd_dom_sf"/>
</dbReference>
<feature type="binding site" evidence="4">
    <location>
        <begin position="59"/>
        <end position="61"/>
    </location>
    <ligand>
        <name>shikimate</name>
        <dbReference type="ChEBI" id="CHEBI:36208"/>
    </ligand>
</feature>
<dbReference type="PANTHER" id="PTHR21089">
    <property type="entry name" value="SHIKIMATE DEHYDROGENASE"/>
    <property type="match status" value="1"/>
</dbReference>
<dbReference type="Pfam" id="PF08501">
    <property type="entry name" value="Shikimate_dh_N"/>
    <property type="match status" value="1"/>
</dbReference>
<feature type="binding site" evidence="4">
    <location>
        <position position="296"/>
    </location>
    <ligand>
        <name>shikimate</name>
        <dbReference type="ChEBI" id="CHEBI:36208"/>
    </ligand>
</feature>
<comment type="subunit">
    <text evidence="4">Homodimer.</text>
</comment>
<dbReference type="EC" id="1.1.1.25" evidence="4"/>
<dbReference type="EMBL" id="JAALFG010000001">
    <property type="protein sequence ID" value="NGP16994.1"/>
    <property type="molecule type" value="Genomic_DNA"/>
</dbReference>
<feature type="domain" description="SDH C-terminal" evidence="6">
    <location>
        <begin position="289"/>
        <end position="315"/>
    </location>
</feature>
<organism evidence="7 8">
    <name type="scientific">Devosia aurantiaca</name>
    <dbReference type="NCBI Taxonomy" id="2714858"/>
    <lineage>
        <taxon>Bacteria</taxon>
        <taxon>Pseudomonadati</taxon>
        <taxon>Pseudomonadota</taxon>
        <taxon>Alphaproteobacteria</taxon>
        <taxon>Hyphomicrobiales</taxon>
        <taxon>Devosiaceae</taxon>
        <taxon>Devosia</taxon>
    </lineage>
</organism>
<keyword evidence="8" id="KW-1185">Reference proteome</keyword>